<dbReference type="Pfam" id="PF14587">
    <property type="entry name" value="Glyco_hydr_30_2"/>
    <property type="match status" value="2"/>
</dbReference>
<evidence type="ECO:0000259" key="1">
    <source>
        <dbReference type="Pfam" id="PF14587"/>
    </source>
</evidence>
<sequence>LSDAVIAAFAAALALIAAAAFALSVWWACAYIPYRAAVDLTERHQTLRGFGASSAWYWQDMGANASEETAERAVEMLYGDDGLRLNIFRYNIGGGSADAALDGAVPYSNGGFDEFRRAESFFVAENVPEAERGDAEAVSAAFRDESNYDFENRDAAVRSMFGKALATGNVTKVVFFANSPHYLMTESGTCTGEYPGQNNLKPEFYEAFADYLLIIVNNLYETYLAGPDKVPTVAVSPVNEPQWDWGGPYSSQEGCHYDPEALAALADVMQRKIAEFNAENGTRFELDLFESGSIGFYDEGYDIRDYLSALAKYDWFCGLDGISVHDYVVDASRTERTRLRRYLDENYPHLAVRATEFCEMQAGEFDTAESGM</sequence>
<evidence type="ECO:0000313" key="3">
    <source>
        <dbReference type="Proteomes" id="UP000824088"/>
    </source>
</evidence>
<reference evidence="2" key="1">
    <citation type="submission" date="2020-10" db="EMBL/GenBank/DDBJ databases">
        <authorList>
            <person name="Gilroy R."/>
        </authorList>
    </citation>
    <scope>NUCLEOTIDE SEQUENCE</scope>
    <source>
        <strain evidence="2">1063</strain>
    </source>
</reference>
<accession>A0A9D1L2A3</accession>
<dbReference type="InterPro" id="IPR017853">
    <property type="entry name" value="GH"/>
</dbReference>
<gene>
    <name evidence="2" type="ORF">IAD51_00180</name>
</gene>
<protein>
    <recommendedName>
        <fullName evidence="1">Endo-beta-1,6-galactanase-like domain-containing protein</fullName>
    </recommendedName>
</protein>
<dbReference type="EMBL" id="DVMN01000003">
    <property type="protein sequence ID" value="HIU20648.1"/>
    <property type="molecule type" value="Genomic_DNA"/>
</dbReference>
<evidence type="ECO:0000313" key="2">
    <source>
        <dbReference type="EMBL" id="HIU20648.1"/>
    </source>
</evidence>
<dbReference type="InterPro" id="IPR039743">
    <property type="entry name" value="6GAL/EXGAL"/>
</dbReference>
<feature type="domain" description="Endo-beta-1,6-galactanase-like" evidence="1">
    <location>
        <begin position="37"/>
        <end position="126"/>
    </location>
</feature>
<dbReference type="GO" id="GO:0004553">
    <property type="term" value="F:hydrolase activity, hydrolyzing O-glycosyl compounds"/>
    <property type="evidence" value="ECO:0007669"/>
    <property type="project" value="InterPro"/>
</dbReference>
<dbReference type="Proteomes" id="UP000824088">
    <property type="component" value="Unassembled WGS sequence"/>
</dbReference>
<dbReference type="PANTHER" id="PTHR42767:SF1">
    <property type="entry name" value="ENDO-BETA-1,6-GALACTANASE-LIKE DOMAIN-CONTAINING PROTEIN"/>
    <property type="match status" value="1"/>
</dbReference>
<dbReference type="Gene3D" id="3.20.20.80">
    <property type="entry name" value="Glycosidases"/>
    <property type="match status" value="1"/>
</dbReference>
<proteinExistence type="predicted"/>
<dbReference type="InterPro" id="IPR039514">
    <property type="entry name" value="6GAL-like"/>
</dbReference>
<feature type="domain" description="Endo-beta-1,6-galactanase-like" evidence="1">
    <location>
        <begin position="142"/>
        <end position="278"/>
    </location>
</feature>
<name>A0A9D1L2A3_9FIRM</name>
<dbReference type="AlphaFoldDB" id="A0A9D1L2A3"/>
<reference evidence="2" key="2">
    <citation type="journal article" date="2021" name="PeerJ">
        <title>Extensive microbial diversity within the chicken gut microbiome revealed by metagenomics and culture.</title>
        <authorList>
            <person name="Gilroy R."/>
            <person name="Ravi A."/>
            <person name="Getino M."/>
            <person name="Pursley I."/>
            <person name="Horton D.L."/>
            <person name="Alikhan N.F."/>
            <person name="Baker D."/>
            <person name="Gharbi K."/>
            <person name="Hall N."/>
            <person name="Watson M."/>
            <person name="Adriaenssens E.M."/>
            <person name="Foster-Nyarko E."/>
            <person name="Jarju S."/>
            <person name="Secka A."/>
            <person name="Antonio M."/>
            <person name="Oren A."/>
            <person name="Chaudhuri R.R."/>
            <person name="La Ragione R."/>
            <person name="Hildebrand F."/>
            <person name="Pallen M.J."/>
        </authorList>
    </citation>
    <scope>NUCLEOTIDE SEQUENCE</scope>
    <source>
        <strain evidence="2">1063</strain>
    </source>
</reference>
<comment type="caution">
    <text evidence="2">The sequence shown here is derived from an EMBL/GenBank/DDBJ whole genome shotgun (WGS) entry which is preliminary data.</text>
</comment>
<dbReference type="PANTHER" id="PTHR42767">
    <property type="entry name" value="ENDO-BETA-1,6-GALACTANASE"/>
    <property type="match status" value="1"/>
</dbReference>
<organism evidence="2 3">
    <name type="scientific">Candidatus Limadaptatus stercorigallinarum</name>
    <dbReference type="NCBI Taxonomy" id="2840845"/>
    <lineage>
        <taxon>Bacteria</taxon>
        <taxon>Bacillati</taxon>
        <taxon>Bacillota</taxon>
        <taxon>Clostridia</taxon>
        <taxon>Eubacteriales</taxon>
        <taxon>Candidatus Limadaptatus</taxon>
    </lineage>
</organism>
<feature type="non-terminal residue" evidence="2">
    <location>
        <position position="1"/>
    </location>
</feature>
<dbReference type="SUPFAM" id="SSF51445">
    <property type="entry name" value="(Trans)glycosidases"/>
    <property type="match status" value="1"/>
</dbReference>